<organism evidence="2 3">
    <name type="scientific">Penicillium steckii</name>
    <dbReference type="NCBI Taxonomy" id="303698"/>
    <lineage>
        <taxon>Eukaryota</taxon>
        <taxon>Fungi</taxon>
        <taxon>Dikarya</taxon>
        <taxon>Ascomycota</taxon>
        <taxon>Pezizomycotina</taxon>
        <taxon>Eurotiomycetes</taxon>
        <taxon>Eurotiomycetidae</taxon>
        <taxon>Eurotiales</taxon>
        <taxon>Aspergillaceae</taxon>
        <taxon>Penicillium</taxon>
    </lineage>
</organism>
<keyword evidence="3" id="KW-1185">Reference proteome</keyword>
<dbReference type="GO" id="GO:0006203">
    <property type="term" value="P:dGTP catabolic process"/>
    <property type="evidence" value="ECO:0007669"/>
    <property type="project" value="TreeGrafter"/>
</dbReference>
<dbReference type="Proteomes" id="UP000191285">
    <property type="component" value="Unassembled WGS sequence"/>
</dbReference>
<protein>
    <recommendedName>
        <fullName evidence="1">HD/PDEase domain-containing protein</fullName>
    </recommendedName>
</protein>
<dbReference type="CDD" id="cd00077">
    <property type="entry name" value="HDc"/>
    <property type="match status" value="1"/>
</dbReference>
<sequence>MAPEVRTGVFQTLISVSETEIIIQDQIYGEHRITEPVLIRLLQSSELSRLKGICQHGITTFLGFGPKVTRFEHSVGAFILVRKVGASVEEQIAALLHDISHTSLSHVVDDALSQPGEGSYHEVHKSRFLKTTQLPQVLTDYGFGDLKALEEELFPLVEMPSPHLCADRLDYALRDALAFEKLSLEQVQGIYQCLTAFPSASSQDRLLVLGSPHQALILARGYQATDRDVWSNRAQADLYKRTGSIIRQSVHSGRVAEETLWSLSDEDFWELLRERATPELLIEIDQLENGGLPNEENLRLPRNAKIRTIDPDIWQKGQDRALPLSVISPDWGFERQEYIRTRELTRE</sequence>
<dbReference type="SUPFAM" id="SSF109604">
    <property type="entry name" value="HD-domain/PDEase-like"/>
    <property type="match status" value="1"/>
</dbReference>
<feature type="domain" description="HD/PDEase" evidence="1">
    <location>
        <begin position="66"/>
        <end position="181"/>
    </location>
</feature>
<dbReference type="PANTHER" id="PTHR11373">
    <property type="entry name" value="DEOXYNUCLEOSIDE TRIPHOSPHATE TRIPHOSPHOHYDROLASE"/>
    <property type="match status" value="1"/>
</dbReference>
<dbReference type="STRING" id="303698.A0A1V6SYR2"/>
<accession>A0A1V6SYR2</accession>
<dbReference type="GO" id="GO:0005634">
    <property type="term" value="C:nucleus"/>
    <property type="evidence" value="ECO:0007669"/>
    <property type="project" value="TreeGrafter"/>
</dbReference>
<name>A0A1V6SYR2_9EURO</name>
<dbReference type="AlphaFoldDB" id="A0A1V6SYR2"/>
<evidence type="ECO:0000259" key="1">
    <source>
        <dbReference type="SMART" id="SM00471"/>
    </source>
</evidence>
<dbReference type="SMART" id="SM00471">
    <property type="entry name" value="HDc"/>
    <property type="match status" value="1"/>
</dbReference>
<dbReference type="EMBL" id="MLKD01000016">
    <property type="protein sequence ID" value="OQE19021.1"/>
    <property type="molecule type" value="Genomic_DNA"/>
</dbReference>
<dbReference type="Gene3D" id="1.10.3210.10">
    <property type="entry name" value="Hypothetical protein af1432"/>
    <property type="match status" value="1"/>
</dbReference>
<gene>
    <name evidence="2" type="ORF">PENSTE_c016G04518</name>
</gene>
<comment type="caution">
    <text evidence="2">The sequence shown here is derived from an EMBL/GenBank/DDBJ whole genome shotgun (WGS) entry which is preliminary data.</text>
</comment>
<proteinExistence type="predicted"/>
<dbReference type="InterPro" id="IPR003607">
    <property type="entry name" value="HD/PDEase_dom"/>
</dbReference>
<dbReference type="GO" id="GO:0008832">
    <property type="term" value="F:dGTPase activity"/>
    <property type="evidence" value="ECO:0007669"/>
    <property type="project" value="TreeGrafter"/>
</dbReference>
<dbReference type="PANTHER" id="PTHR11373:SF4">
    <property type="entry name" value="DEOXYNUCLEOSIDE TRIPHOSPHATE TRIPHOSPHOHYDROLASE SAMHD1"/>
    <property type="match status" value="1"/>
</dbReference>
<dbReference type="OrthoDB" id="9991235at2759"/>
<dbReference type="InterPro" id="IPR050135">
    <property type="entry name" value="dGTPase-like"/>
</dbReference>
<evidence type="ECO:0000313" key="2">
    <source>
        <dbReference type="EMBL" id="OQE19021.1"/>
    </source>
</evidence>
<evidence type="ECO:0000313" key="3">
    <source>
        <dbReference type="Proteomes" id="UP000191285"/>
    </source>
</evidence>
<reference evidence="3" key="1">
    <citation type="journal article" date="2017" name="Nat. Microbiol.">
        <title>Global analysis of biosynthetic gene clusters reveals vast potential of secondary metabolite production in Penicillium species.</title>
        <authorList>
            <person name="Nielsen J.C."/>
            <person name="Grijseels S."/>
            <person name="Prigent S."/>
            <person name="Ji B."/>
            <person name="Dainat J."/>
            <person name="Nielsen K.F."/>
            <person name="Frisvad J.C."/>
            <person name="Workman M."/>
            <person name="Nielsen J."/>
        </authorList>
    </citation>
    <scope>NUCLEOTIDE SEQUENCE [LARGE SCALE GENOMIC DNA]</scope>
    <source>
        <strain evidence="3">IBT 24891</strain>
    </source>
</reference>